<dbReference type="OrthoDB" id="5295703at2"/>
<protein>
    <submittedName>
        <fullName evidence="4">Polar organelle development protein</fullName>
    </submittedName>
</protein>
<feature type="compositionally biased region" description="Basic and acidic residues" evidence="2">
    <location>
        <begin position="986"/>
        <end position="1001"/>
    </location>
</feature>
<dbReference type="KEGG" id="hdi:HDIA_4789"/>
<dbReference type="InterPro" id="IPR011990">
    <property type="entry name" value="TPR-like_helical_dom_sf"/>
</dbReference>
<dbReference type="InterPro" id="IPR036366">
    <property type="entry name" value="PGBDSf"/>
</dbReference>
<dbReference type="InterPro" id="IPR036365">
    <property type="entry name" value="PGBD-like_sf"/>
</dbReference>
<gene>
    <name evidence="4" type="primary">podJ_2</name>
    <name evidence="4" type="ORF">HDIA_4789</name>
</gene>
<dbReference type="Proteomes" id="UP000223606">
    <property type="component" value="Chromosome 1"/>
</dbReference>
<dbReference type="Pfam" id="PF01471">
    <property type="entry name" value="PG_binding_1"/>
    <property type="match status" value="1"/>
</dbReference>
<dbReference type="SUPFAM" id="SSF47090">
    <property type="entry name" value="PGBD-like"/>
    <property type="match status" value="1"/>
</dbReference>
<evidence type="ECO:0000313" key="4">
    <source>
        <dbReference type="EMBL" id="SON58330.1"/>
    </source>
</evidence>
<dbReference type="SMART" id="SM00671">
    <property type="entry name" value="SEL1"/>
    <property type="match status" value="4"/>
</dbReference>
<dbReference type="PANTHER" id="PTHR11102:SF160">
    <property type="entry name" value="ERAD-ASSOCIATED E3 UBIQUITIN-PROTEIN LIGASE COMPONENT HRD3"/>
    <property type="match status" value="1"/>
</dbReference>
<feature type="compositionally biased region" description="Acidic residues" evidence="2">
    <location>
        <begin position="899"/>
        <end position="916"/>
    </location>
</feature>
<dbReference type="Gene3D" id="1.10.101.10">
    <property type="entry name" value="PGBD-like superfamily/PGBD"/>
    <property type="match status" value="1"/>
</dbReference>
<feature type="coiled-coil region" evidence="1">
    <location>
        <begin position="634"/>
        <end position="679"/>
    </location>
</feature>
<feature type="region of interest" description="Disordered" evidence="2">
    <location>
        <begin position="899"/>
        <end position="960"/>
    </location>
</feature>
<feature type="compositionally biased region" description="Low complexity" evidence="2">
    <location>
        <begin position="930"/>
        <end position="959"/>
    </location>
</feature>
<keyword evidence="5" id="KW-1185">Reference proteome</keyword>
<feature type="region of interest" description="Disordered" evidence="2">
    <location>
        <begin position="977"/>
        <end position="1001"/>
    </location>
</feature>
<dbReference type="InterPro" id="IPR050767">
    <property type="entry name" value="Sel1_AlgK"/>
</dbReference>
<reference evidence="5" key="1">
    <citation type="submission" date="2017-09" db="EMBL/GenBank/DDBJ databases">
        <title>Genome sequence of Nannocystis excedens DSM 71.</title>
        <authorList>
            <person name="Blom J."/>
        </authorList>
    </citation>
    <scope>NUCLEOTIDE SEQUENCE [LARGE SCALE GENOMIC DNA]</scope>
    <source>
        <strain evidence="5">type strain: E19</strain>
    </source>
</reference>
<feature type="region of interest" description="Disordered" evidence="2">
    <location>
        <begin position="114"/>
        <end position="149"/>
    </location>
</feature>
<dbReference type="EMBL" id="LT960614">
    <property type="protein sequence ID" value="SON58330.1"/>
    <property type="molecule type" value="Genomic_DNA"/>
</dbReference>
<evidence type="ECO:0000259" key="3">
    <source>
        <dbReference type="Pfam" id="PF01471"/>
    </source>
</evidence>
<proteinExistence type="predicted"/>
<feature type="domain" description="Peptidoglycan binding-like" evidence="3">
    <location>
        <begin position="1439"/>
        <end position="1493"/>
    </location>
</feature>
<dbReference type="Gene3D" id="1.25.40.10">
    <property type="entry name" value="Tetratricopeptide repeat domain"/>
    <property type="match status" value="1"/>
</dbReference>
<dbReference type="InterPro" id="IPR006597">
    <property type="entry name" value="Sel1-like"/>
</dbReference>
<dbReference type="SUPFAM" id="SSF81901">
    <property type="entry name" value="HCP-like"/>
    <property type="match status" value="1"/>
</dbReference>
<feature type="region of interest" description="Disordered" evidence="2">
    <location>
        <begin position="1"/>
        <end position="96"/>
    </location>
</feature>
<sequence>MDSQSASKKEGHPMRMGDDLSGQGGGRHFGSAQAAPAEDDRSVGRIINSLDRLGERIRKLSSATQGSGPQPGEERAPLVSDRPPLSRSQQQIEERRKALERAVAARRVRRAELEGRPVEHADAGSVPASPLAARHPHSDNSAVEASSAEAFRLAPEPVQPEAVPPARAAEPSPVARKLAELQRIAEAMGASVPPEAPSKAVEPHPHMVEPEAFEFQTPEPRISEPRISEPMPSSLAGFERGGNLDARLERMEQSLPDREQIAGIREEILRLRDAVASNAVTPAIAPLTRSYDALVERLDMLGQRLDEPGPLAQLIDTMSETRALIGTLPTRRAMEEIADQLDGLAHGLQKSGASAFDPASLEQQIAEVTSRLDTLDVTRQVAMIEQRLDGVAERIEGIEVQFGKLDVLPRLEQTLIDQGRILDEKLESGLSRIPALEEDVLAAREDVQSGIGALAERIDEVSARLAGLGVDSLNPEMLAALERRMDDIAGHLEALQSGGGEGALAAIDERLTEIGSALDARIAGMQEATTDAVAALARRIDARETVVDPSVTRQINELTDKIDELVKTPASAMPALDMVEVRLDEIVARIGAIETSTGELAATGIPSDGTPGPTTAAIARIEEMIGAIASADHLEAMERQIAELASALDKLEALPPQQAADLERQILDLRHEITDVSSAILETVRGEISGLSERLGDVLETAQGGMPQRDLDGPISHLIDRIDAQARDNAGLVETLSRIEAMIPALGSGGSAAAVDIDQIEAAQSEIASVLRDFGKDLVALREEFASSRNRDLDLLESVYETLCVMSENLLAPGAKTVAAGLARESETDRETATGASWKDIERSLNASLGALDQDMPSGSATAGSRQDDRQALDAVSELNASESILDDLVAQRGRAEPEEPLALDETMAEEVESDLPLEPGSGKPETPMRRPAGGAPRPGSRPTAEAPAAKAGAAPADRPVAETDYIAAARRAASRAASEQASVKIEPDDARPVETRKAKEAGSRGGLASLLLRNKRQLMLAATALILTIGAVQVIGWTLKPAPKPAPVAQTSSGLPEKAVKTTAVPTSEQALASPDEEAPVFGDISKQLPANGFVQPKTEGMAATTAEPAVKAEDMTAADGAATPASEPVQTADSAEAPVAVPVVPAVPEASPAAGTDMQAAAPDTQVAAAGPDMAATGTDMETADPDMETTGPDMTTASADPVASTVRVAPMPPEDIGSLALREAAASGDPKAEFEVAARFVEGRGVTQDLKAAADWYRRAAEQGLPAAQYRLGSFYENGSGIARDFKEAAKWYEQAADKGNAKAMHNLAVLLSDGSLGKPDYAKAADWFTKAANFGVRDSQYNLGILHARGFGVSVDMAESYKWFALAANAGDTEAAKKRDDVARALSPDALARARLAVDTWQAEPLDPDANDVSIDNPAWMEMPNPVAVTAGGAELVQQVQSLLGQQGFNPGPADGVMGARTRDAIKAFQKSRGLPETGEADAALLQQLSQRSI</sequence>
<accession>A0A2C9DDT2</accession>
<organism evidence="4 5">
    <name type="scientific">Hartmannibacter diazotrophicus</name>
    <dbReference type="NCBI Taxonomy" id="1482074"/>
    <lineage>
        <taxon>Bacteria</taxon>
        <taxon>Pseudomonadati</taxon>
        <taxon>Pseudomonadota</taxon>
        <taxon>Alphaproteobacteria</taxon>
        <taxon>Hyphomicrobiales</taxon>
        <taxon>Pleomorphomonadaceae</taxon>
        <taxon>Hartmannibacter</taxon>
    </lineage>
</organism>
<feature type="region of interest" description="Disordered" evidence="2">
    <location>
        <begin position="851"/>
        <end position="871"/>
    </location>
</feature>
<feature type="compositionally biased region" description="Basic and acidic residues" evidence="2">
    <location>
        <begin position="7"/>
        <end position="18"/>
    </location>
</feature>
<keyword evidence="1" id="KW-0175">Coiled coil</keyword>
<evidence type="ECO:0000256" key="2">
    <source>
        <dbReference type="SAM" id="MobiDB-lite"/>
    </source>
</evidence>
<dbReference type="InterPro" id="IPR002477">
    <property type="entry name" value="Peptidoglycan-bd-like"/>
</dbReference>
<name>A0A2C9DDT2_9HYPH</name>
<dbReference type="Pfam" id="PF08238">
    <property type="entry name" value="Sel1"/>
    <property type="match status" value="4"/>
</dbReference>
<dbReference type="PANTHER" id="PTHR11102">
    <property type="entry name" value="SEL-1-LIKE PROTEIN"/>
    <property type="match status" value="1"/>
</dbReference>
<evidence type="ECO:0000256" key="1">
    <source>
        <dbReference type="SAM" id="Coils"/>
    </source>
</evidence>
<evidence type="ECO:0000313" key="5">
    <source>
        <dbReference type="Proteomes" id="UP000223606"/>
    </source>
</evidence>